<name>A0A379TLI8_SALER</name>
<accession>A0A379TLI8</accession>
<evidence type="ECO:0000313" key="3">
    <source>
        <dbReference type="Proteomes" id="UP000254741"/>
    </source>
</evidence>
<sequence>MDELRQAAESMKRTYSANDPEQASDEAHTIHNPVVKGNETQHEGVTPAAAETQASAPEQKPESVKANAPESTETASVATIDAEKKSAAPVVESSPRQVINRKHGCRRYSTAYYASDRAA</sequence>
<dbReference type="AlphaFoldDB" id="A0A379TLI8"/>
<organism evidence="2 3">
    <name type="scientific">Salmonella enterica subsp. arizonae</name>
    <dbReference type="NCBI Taxonomy" id="59203"/>
    <lineage>
        <taxon>Bacteria</taxon>
        <taxon>Pseudomonadati</taxon>
        <taxon>Pseudomonadota</taxon>
        <taxon>Gammaproteobacteria</taxon>
        <taxon>Enterobacterales</taxon>
        <taxon>Enterobacteriaceae</taxon>
        <taxon>Salmonella</taxon>
    </lineage>
</organism>
<feature type="region of interest" description="Disordered" evidence="1">
    <location>
        <begin position="1"/>
        <end position="79"/>
    </location>
</feature>
<dbReference type="EMBL" id="UGXG01000002">
    <property type="protein sequence ID" value="SUG50455.1"/>
    <property type="molecule type" value="Genomic_DNA"/>
</dbReference>
<feature type="compositionally biased region" description="Basic and acidic residues" evidence="1">
    <location>
        <begin position="1"/>
        <end position="12"/>
    </location>
</feature>
<gene>
    <name evidence="2" type="primary">tatB_1</name>
    <name evidence="2" type="ORF">NCTC8297_05852</name>
</gene>
<evidence type="ECO:0000256" key="1">
    <source>
        <dbReference type="SAM" id="MobiDB-lite"/>
    </source>
</evidence>
<protein>
    <submittedName>
        <fullName evidence="2">Sec-independent protein translocase protein</fullName>
    </submittedName>
</protein>
<evidence type="ECO:0000313" key="2">
    <source>
        <dbReference type="EMBL" id="SUG50455.1"/>
    </source>
</evidence>
<proteinExistence type="predicted"/>
<reference evidence="2 3" key="1">
    <citation type="submission" date="2018-06" db="EMBL/GenBank/DDBJ databases">
        <authorList>
            <consortium name="Pathogen Informatics"/>
            <person name="Doyle S."/>
        </authorList>
    </citation>
    <scope>NUCLEOTIDE SEQUENCE [LARGE SCALE GENOMIC DNA]</scope>
    <source>
        <strain evidence="2 3">NCTC8297</strain>
    </source>
</reference>
<dbReference type="Proteomes" id="UP000254741">
    <property type="component" value="Unassembled WGS sequence"/>
</dbReference>